<dbReference type="AlphaFoldDB" id="A0A0G1XH14"/>
<organism evidence="1 2">
    <name type="scientific">Candidatus Uhrbacteria bacterium GW2011_GWD2_52_7</name>
    <dbReference type="NCBI Taxonomy" id="1618989"/>
    <lineage>
        <taxon>Bacteria</taxon>
        <taxon>Candidatus Uhriibacteriota</taxon>
    </lineage>
</organism>
<accession>A0A0G1XH14</accession>
<comment type="caution">
    <text evidence="1">The sequence shown here is derived from an EMBL/GenBank/DDBJ whole genome shotgun (WGS) entry which is preliminary data.</text>
</comment>
<evidence type="ECO:0000313" key="2">
    <source>
        <dbReference type="Proteomes" id="UP000034846"/>
    </source>
</evidence>
<name>A0A0G1XH14_9BACT</name>
<dbReference type="Proteomes" id="UP000034846">
    <property type="component" value="Unassembled WGS sequence"/>
</dbReference>
<proteinExistence type="predicted"/>
<sequence length="403" mass="41410">MAKTSTRAITRVSTRTIVGVACLAAAAGTAAYGFATAGVDFSMAARRPITVARSAAAPNWGILLSSDSTEVAAFTLSNNTTEAISVRTVALDNCLSARDADGDCADAGEVNGNTSAVSLVTLTYEDSKGAAMSRTAPSGTSMGFGGIDIYIPASSSVDIQLNAELVNFGAAGIASGEHIQYNFDGVATSGFFAVGLTSGREYTEANVNATAMGYPITLRYTMPTFSLSSTSPSGPIIAGVNETLRFNVAAHSNGDVDFTGVTFKVSASDNDGTDWNSCTNFGDASKWELRDLSTGTTSSNMMFFDSTGASCTASANDLAYVVVRLEPGMDVVSAGAVSTYALYADSTGAGSSDSIMAEIPAQNSLRLGALSRLKSVEWTDGYSGSLNGNYVDNLPITGGTLTF</sequence>
<evidence type="ECO:0000313" key="1">
    <source>
        <dbReference type="EMBL" id="KKW30241.1"/>
    </source>
</evidence>
<protein>
    <submittedName>
        <fullName evidence="1">Uncharacterized protein</fullName>
    </submittedName>
</protein>
<gene>
    <name evidence="1" type="ORF">UY72_C0017G0004</name>
</gene>
<reference evidence="1 2" key="1">
    <citation type="journal article" date="2015" name="Nature">
        <title>rRNA introns, odd ribosomes, and small enigmatic genomes across a large radiation of phyla.</title>
        <authorList>
            <person name="Brown C.T."/>
            <person name="Hug L.A."/>
            <person name="Thomas B.C."/>
            <person name="Sharon I."/>
            <person name="Castelle C.J."/>
            <person name="Singh A."/>
            <person name="Wilkins M.J."/>
            <person name="Williams K.H."/>
            <person name="Banfield J.F."/>
        </authorList>
    </citation>
    <scope>NUCLEOTIDE SEQUENCE [LARGE SCALE GENOMIC DNA]</scope>
</reference>
<dbReference type="EMBL" id="LCRD01000017">
    <property type="protein sequence ID" value="KKW30241.1"/>
    <property type="molecule type" value="Genomic_DNA"/>
</dbReference>